<dbReference type="PANTHER" id="PTHR43580:SF2">
    <property type="entry name" value="CYTOKINE-LIKE NUCLEAR FACTOR N-PAC"/>
    <property type="match status" value="1"/>
</dbReference>
<feature type="active site" evidence="4">
    <location>
        <position position="178"/>
    </location>
</feature>
<keyword evidence="2" id="KW-0560">Oxidoreductase</keyword>
<dbReference type="InterPro" id="IPR051265">
    <property type="entry name" value="HIBADH-related_NP60_sf"/>
</dbReference>
<evidence type="ECO:0000256" key="3">
    <source>
        <dbReference type="ARBA" id="ARBA00023027"/>
    </source>
</evidence>
<dbReference type="EMBL" id="VBAO01000025">
    <property type="protein sequence ID" value="TMI84562.1"/>
    <property type="molecule type" value="Genomic_DNA"/>
</dbReference>
<comment type="caution">
    <text evidence="7">The sequence shown here is derived from an EMBL/GenBank/DDBJ whole genome shotgun (WGS) entry which is preliminary data.</text>
</comment>
<dbReference type="PANTHER" id="PTHR43580">
    <property type="entry name" value="OXIDOREDUCTASE GLYR1-RELATED"/>
    <property type="match status" value="1"/>
</dbReference>
<reference evidence="7 8" key="1">
    <citation type="journal article" date="2019" name="Nat. Microbiol.">
        <title>Mediterranean grassland soil C-N compound turnover is dependent on rainfall and depth, and is mediated by genomically divergent microorganisms.</title>
        <authorList>
            <person name="Diamond S."/>
            <person name="Andeer P.F."/>
            <person name="Li Z."/>
            <person name="Crits-Christoph A."/>
            <person name="Burstein D."/>
            <person name="Anantharaman K."/>
            <person name="Lane K.R."/>
            <person name="Thomas B.C."/>
            <person name="Pan C."/>
            <person name="Northen T.R."/>
            <person name="Banfield J.F."/>
        </authorList>
    </citation>
    <scope>NUCLEOTIDE SEQUENCE [LARGE SCALE GENOMIC DNA]</scope>
    <source>
        <strain evidence="7">NP_7</strain>
    </source>
</reference>
<dbReference type="InterPro" id="IPR036291">
    <property type="entry name" value="NAD(P)-bd_dom_sf"/>
</dbReference>
<dbReference type="Gene3D" id="1.10.1040.10">
    <property type="entry name" value="N-(1-d-carboxylethyl)-l-norvaline Dehydrogenase, domain 2"/>
    <property type="match status" value="1"/>
</dbReference>
<dbReference type="SUPFAM" id="SSF51735">
    <property type="entry name" value="NAD(P)-binding Rossmann-fold domains"/>
    <property type="match status" value="1"/>
</dbReference>
<accession>A0A537JMR0</accession>
<evidence type="ECO:0000256" key="1">
    <source>
        <dbReference type="ARBA" id="ARBA00009080"/>
    </source>
</evidence>
<keyword evidence="3" id="KW-0520">NAD</keyword>
<dbReference type="SUPFAM" id="SSF48179">
    <property type="entry name" value="6-phosphogluconate dehydrogenase C-terminal domain-like"/>
    <property type="match status" value="1"/>
</dbReference>
<dbReference type="InterPro" id="IPR029154">
    <property type="entry name" value="HIBADH-like_NADP-bd"/>
</dbReference>
<dbReference type="InterPro" id="IPR006115">
    <property type="entry name" value="6PGDH_NADP-bd"/>
</dbReference>
<protein>
    <submittedName>
        <fullName evidence="7">NAD(P)-dependent oxidoreductase</fullName>
    </submittedName>
</protein>
<evidence type="ECO:0000313" key="8">
    <source>
        <dbReference type="Proteomes" id="UP000320048"/>
    </source>
</evidence>
<dbReference type="InterPro" id="IPR015815">
    <property type="entry name" value="HIBADH-related"/>
</dbReference>
<comment type="similarity">
    <text evidence="1">Belongs to the HIBADH-related family.</text>
</comment>
<dbReference type="Proteomes" id="UP000320048">
    <property type="component" value="Unassembled WGS sequence"/>
</dbReference>
<sequence length="300" mass="31315">MPRGAHAVAVVGFVGLGSMGSGIVGRLLAAGRRVVGYNRTRTKAQPLVDAGMEWRDTPRAVAEAADVVCTMVRDTEALHAVTAGPNGILAGLGPGKVYIDMSTVSPAASKELAARVAERGARMLDAPVSGSTVTVREGKLSFMVGGDRATCEAVTPVLLDIGPRVTYVGGHGQGALMKIATNLNLAVQMLAFSEGLLLAEKGGIPRQAAAEVLLNSAIASPMLRYRGPFVLKDPDEVLFDVAMMQKDMLLALEMGRTLDVPLPTTAVANEFLTATRSMGLGHKDFAAMVQALARLAGLPR</sequence>
<evidence type="ECO:0000259" key="6">
    <source>
        <dbReference type="Pfam" id="PF14833"/>
    </source>
</evidence>
<feature type="domain" description="3-hydroxyisobutyrate dehydrogenase-like NAD-binding" evidence="6">
    <location>
        <begin position="172"/>
        <end position="292"/>
    </location>
</feature>
<dbReference type="GO" id="GO:0016491">
    <property type="term" value="F:oxidoreductase activity"/>
    <property type="evidence" value="ECO:0007669"/>
    <property type="project" value="UniProtKB-KW"/>
</dbReference>
<dbReference type="AlphaFoldDB" id="A0A537JMR0"/>
<dbReference type="InterPro" id="IPR013328">
    <property type="entry name" value="6PGD_dom2"/>
</dbReference>
<name>A0A537JMR0_9BACT</name>
<evidence type="ECO:0000259" key="5">
    <source>
        <dbReference type="Pfam" id="PF03446"/>
    </source>
</evidence>
<dbReference type="GO" id="GO:0051287">
    <property type="term" value="F:NAD binding"/>
    <property type="evidence" value="ECO:0007669"/>
    <property type="project" value="InterPro"/>
</dbReference>
<dbReference type="GO" id="GO:0050661">
    <property type="term" value="F:NADP binding"/>
    <property type="evidence" value="ECO:0007669"/>
    <property type="project" value="InterPro"/>
</dbReference>
<dbReference type="InterPro" id="IPR008927">
    <property type="entry name" value="6-PGluconate_DH-like_C_sf"/>
</dbReference>
<evidence type="ECO:0000256" key="2">
    <source>
        <dbReference type="ARBA" id="ARBA00023002"/>
    </source>
</evidence>
<proteinExistence type="inferred from homology"/>
<feature type="domain" description="6-phosphogluconate dehydrogenase NADP-binding" evidence="5">
    <location>
        <begin position="11"/>
        <end position="169"/>
    </location>
</feature>
<evidence type="ECO:0000256" key="4">
    <source>
        <dbReference type="PIRSR" id="PIRSR000103-1"/>
    </source>
</evidence>
<dbReference type="PIRSF" id="PIRSF000103">
    <property type="entry name" value="HIBADH"/>
    <property type="match status" value="1"/>
</dbReference>
<dbReference type="Pfam" id="PF03446">
    <property type="entry name" value="NAD_binding_2"/>
    <property type="match status" value="1"/>
</dbReference>
<organism evidence="7 8">
    <name type="scientific">Candidatus Segetimicrobium genomatis</name>
    <dbReference type="NCBI Taxonomy" id="2569760"/>
    <lineage>
        <taxon>Bacteria</taxon>
        <taxon>Bacillati</taxon>
        <taxon>Candidatus Sysuimicrobiota</taxon>
        <taxon>Candidatus Sysuimicrobiia</taxon>
        <taxon>Candidatus Sysuimicrobiales</taxon>
        <taxon>Candidatus Segetimicrobiaceae</taxon>
        <taxon>Candidatus Segetimicrobium</taxon>
    </lineage>
</organism>
<gene>
    <name evidence="7" type="ORF">E6H04_01090</name>
</gene>
<dbReference type="Gene3D" id="3.40.50.720">
    <property type="entry name" value="NAD(P)-binding Rossmann-like Domain"/>
    <property type="match status" value="1"/>
</dbReference>
<evidence type="ECO:0000313" key="7">
    <source>
        <dbReference type="EMBL" id="TMI84562.1"/>
    </source>
</evidence>
<dbReference type="Pfam" id="PF14833">
    <property type="entry name" value="NAD_binding_11"/>
    <property type="match status" value="1"/>
</dbReference>